<evidence type="ECO:0000313" key="3">
    <source>
        <dbReference type="Proteomes" id="UP001604282"/>
    </source>
</evidence>
<reference evidence="2 3" key="1">
    <citation type="submission" date="2024-10" db="EMBL/GenBank/DDBJ databases">
        <title>The Natural Products Discovery Center: Release of the First 8490 Sequenced Strains for Exploring Actinobacteria Biosynthetic Diversity.</title>
        <authorList>
            <person name="Kalkreuter E."/>
            <person name="Kautsar S.A."/>
            <person name="Yang D."/>
            <person name="Bader C.D."/>
            <person name="Teijaro C.N."/>
            <person name="Fluegel L."/>
            <person name="Davis C.M."/>
            <person name="Simpson J.R."/>
            <person name="Lauterbach L."/>
            <person name="Steele A.D."/>
            <person name="Gui C."/>
            <person name="Meng S."/>
            <person name="Li G."/>
            <person name="Viehrig K."/>
            <person name="Ye F."/>
            <person name="Su P."/>
            <person name="Kiefer A.F."/>
            <person name="Nichols A."/>
            <person name="Cepeda A.J."/>
            <person name="Yan W."/>
            <person name="Fan B."/>
            <person name="Jiang Y."/>
            <person name="Adhikari A."/>
            <person name="Zheng C.-J."/>
            <person name="Schuster L."/>
            <person name="Cowan T.M."/>
            <person name="Smanski M.J."/>
            <person name="Chevrette M.G."/>
            <person name="De Carvalho L.P.S."/>
            <person name="Shen B."/>
        </authorList>
    </citation>
    <scope>NUCLEOTIDE SEQUENCE [LARGE SCALE GENOMIC DNA]</scope>
    <source>
        <strain evidence="2 3">NPDC048229</strain>
    </source>
</reference>
<evidence type="ECO:0000313" key="2">
    <source>
        <dbReference type="EMBL" id="MFG3190796.1"/>
    </source>
</evidence>
<proteinExistence type="predicted"/>
<sequence>MPAGPVPQVGHLPVGGGVGDEAGDPAGTGAKGPDDAAVGLAHGVGGAHPRTAGPLDADALAHAWAASAPLWSWWIDHPEQSPETMARRCVRPTGAARALFAAGA</sequence>
<keyword evidence="3" id="KW-1185">Reference proteome</keyword>
<dbReference type="Proteomes" id="UP001604282">
    <property type="component" value="Unassembled WGS sequence"/>
</dbReference>
<dbReference type="EMBL" id="JBICZW010000010">
    <property type="protein sequence ID" value="MFG3190796.1"/>
    <property type="molecule type" value="Genomic_DNA"/>
</dbReference>
<gene>
    <name evidence="2" type="ORF">ACGFYS_17860</name>
</gene>
<dbReference type="RefSeq" id="WP_392882702.1">
    <property type="nucleotide sequence ID" value="NZ_JBICZW010000010.1"/>
</dbReference>
<organism evidence="2 3">
    <name type="scientific">Streptomyces omiyaensis</name>
    <dbReference type="NCBI Taxonomy" id="68247"/>
    <lineage>
        <taxon>Bacteria</taxon>
        <taxon>Bacillati</taxon>
        <taxon>Actinomycetota</taxon>
        <taxon>Actinomycetes</taxon>
        <taxon>Kitasatosporales</taxon>
        <taxon>Streptomycetaceae</taxon>
        <taxon>Streptomyces</taxon>
    </lineage>
</organism>
<accession>A0ABW7BTG9</accession>
<comment type="caution">
    <text evidence="2">The sequence shown here is derived from an EMBL/GenBank/DDBJ whole genome shotgun (WGS) entry which is preliminary data.</text>
</comment>
<evidence type="ECO:0000256" key="1">
    <source>
        <dbReference type="SAM" id="MobiDB-lite"/>
    </source>
</evidence>
<name>A0ABW7BTG9_9ACTN</name>
<protein>
    <submittedName>
        <fullName evidence="2">Uncharacterized protein</fullName>
    </submittedName>
</protein>
<feature type="region of interest" description="Disordered" evidence="1">
    <location>
        <begin position="1"/>
        <end position="43"/>
    </location>
</feature>